<feature type="transmembrane region" description="Helical" evidence="7">
    <location>
        <begin position="206"/>
        <end position="228"/>
    </location>
</feature>
<keyword evidence="5 7" id="KW-1133">Transmembrane helix</keyword>
<evidence type="ECO:0000256" key="2">
    <source>
        <dbReference type="ARBA" id="ARBA00022448"/>
    </source>
</evidence>
<feature type="transmembrane region" description="Helical" evidence="7">
    <location>
        <begin position="133"/>
        <end position="154"/>
    </location>
</feature>
<dbReference type="InterPro" id="IPR050809">
    <property type="entry name" value="UgpAE/MalFG_permease"/>
</dbReference>
<dbReference type="PANTHER" id="PTHR43227">
    <property type="entry name" value="BLL4140 PROTEIN"/>
    <property type="match status" value="1"/>
</dbReference>
<keyword evidence="6 7" id="KW-0472">Membrane</keyword>
<feature type="transmembrane region" description="Helical" evidence="7">
    <location>
        <begin position="249"/>
        <end position="274"/>
    </location>
</feature>
<feature type="transmembrane region" description="Helical" evidence="7">
    <location>
        <begin position="100"/>
        <end position="121"/>
    </location>
</feature>
<dbReference type="CDD" id="cd06261">
    <property type="entry name" value="TM_PBP2"/>
    <property type="match status" value="1"/>
</dbReference>
<dbReference type="InterPro" id="IPR000515">
    <property type="entry name" value="MetI-like"/>
</dbReference>
<dbReference type="AlphaFoldDB" id="A0A4R7I4W4"/>
<proteinExistence type="inferred from homology"/>
<comment type="caution">
    <text evidence="9">The sequence shown here is derived from an EMBL/GenBank/DDBJ whole genome shotgun (WGS) entry which is preliminary data.</text>
</comment>
<dbReference type="SUPFAM" id="SSF161098">
    <property type="entry name" value="MetI-like"/>
    <property type="match status" value="1"/>
</dbReference>
<evidence type="ECO:0000313" key="10">
    <source>
        <dbReference type="Proteomes" id="UP000294558"/>
    </source>
</evidence>
<keyword evidence="10" id="KW-1185">Reference proteome</keyword>
<dbReference type="PANTHER" id="PTHR43227:SF8">
    <property type="entry name" value="DIACETYLCHITOBIOSE UPTAKE SYSTEM PERMEASE PROTEIN DASB"/>
    <property type="match status" value="1"/>
</dbReference>
<dbReference type="GO" id="GO:0055085">
    <property type="term" value="P:transmembrane transport"/>
    <property type="evidence" value="ECO:0007669"/>
    <property type="project" value="InterPro"/>
</dbReference>
<feature type="transmembrane region" description="Helical" evidence="7">
    <location>
        <begin position="308"/>
        <end position="328"/>
    </location>
</feature>
<evidence type="ECO:0000256" key="3">
    <source>
        <dbReference type="ARBA" id="ARBA00022475"/>
    </source>
</evidence>
<protein>
    <submittedName>
        <fullName evidence="9">Carbohydrate ABC transporter membrane protein 1 (CUT1 family)</fullName>
    </submittedName>
</protein>
<evidence type="ECO:0000256" key="1">
    <source>
        <dbReference type="ARBA" id="ARBA00004651"/>
    </source>
</evidence>
<dbReference type="Pfam" id="PF00528">
    <property type="entry name" value="BPD_transp_1"/>
    <property type="match status" value="1"/>
</dbReference>
<evidence type="ECO:0000256" key="5">
    <source>
        <dbReference type="ARBA" id="ARBA00022989"/>
    </source>
</evidence>
<gene>
    <name evidence="9" type="ORF">BDK89_3633</name>
</gene>
<keyword evidence="2 7" id="KW-0813">Transport</keyword>
<evidence type="ECO:0000259" key="8">
    <source>
        <dbReference type="PROSITE" id="PS50928"/>
    </source>
</evidence>
<dbReference type="RefSeq" id="WP_133870265.1">
    <property type="nucleotide sequence ID" value="NZ_JAVJPS010000044.1"/>
</dbReference>
<dbReference type="InterPro" id="IPR035906">
    <property type="entry name" value="MetI-like_sf"/>
</dbReference>
<keyword evidence="3" id="KW-1003">Cell membrane</keyword>
<evidence type="ECO:0000313" key="9">
    <source>
        <dbReference type="EMBL" id="TDT18019.1"/>
    </source>
</evidence>
<dbReference type="PROSITE" id="PS50928">
    <property type="entry name" value="ABC_TM1"/>
    <property type="match status" value="1"/>
</dbReference>
<reference evidence="9 10" key="1">
    <citation type="submission" date="2019-03" db="EMBL/GenBank/DDBJ databases">
        <title>Sequencing the genomes of 1000 actinobacteria strains.</title>
        <authorList>
            <person name="Klenk H.-P."/>
        </authorList>
    </citation>
    <scope>NUCLEOTIDE SEQUENCE [LARGE SCALE GENOMIC DNA]</scope>
    <source>
        <strain evidence="9 10">DSM 18936</strain>
    </source>
</reference>
<feature type="transmembrane region" description="Helical" evidence="7">
    <location>
        <begin position="6"/>
        <end position="28"/>
    </location>
</feature>
<evidence type="ECO:0000256" key="4">
    <source>
        <dbReference type="ARBA" id="ARBA00022692"/>
    </source>
</evidence>
<sequence length="341" mass="36368">MGEFIRALITVLIAFAALGALLGSLYWLSGRLPKQWQEGARYWVFMLPATAAVVIGLLVPALRTIYLSFRNDSGTSFVGIDNYQTIFSNTGTRLTVFNSMAWVIVGTAFTVVVGLAVARFADNVKGEKAFKTAIFLPGAISLVGAGVTWLFVYAGPPFDNGLLNAITGSIPGLPESMGGGGDRLWVLERGFGGFDPPDSAPGFNTFLLIVIFIWTQAGFATVIFSAALKGVPDDLIEAAKVDGATDRQVFYKVMLPYIQTTVITVATTITFAGLKAFDIVAATTGGRFGTSTIANEFYVTTFVQGRGGLGSALAVLLFALVIPIIYLNRRAQKRAEEMVGA</sequence>
<comment type="similarity">
    <text evidence="7">Belongs to the binding-protein-dependent transport system permease family.</text>
</comment>
<evidence type="ECO:0000256" key="7">
    <source>
        <dbReference type="RuleBase" id="RU363032"/>
    </source>
</evidence>
<comment type="subcellular location">
    <subcellularLocation>
        <location evidence="1 7">Cell membrane</location>
        <topology evidence="1 7">Multi-pass membrane protein</topology>
    </subcellularLocation>
</comment>
<keyword evidence="4 7" id="KW-0812">Transmembrane</keyword>
<feature type="transmembrane region" description="Helical" evidence="7">
    <location>
        <begin position="40"/>
        <end position="62"/>
    </location>
</feature>
<organism evidence="9 10">
    <name type="scientific">Ilumatobacter fluminis</name>
    <dbReference type="NCBI Taxonomy" id="467091"/>
    <lineage>
        <taxon>Bacteria</taxon>
        <taxon>Bacillati</taxon>
        <taxon>Actinomycetota</taxon>
        <taxon>Acidimicrobiia</taxon>
        <taxon>Acidimicrobiales</taxon>
        <taxon>Ilumatobacteraceae</taxon>
        <taxon>Ilumatobacter</taxon>
    </lineage>
</organism>
<dbReference type="EMBL" id="SOAU01000001">
    <property type="protein sequence ID" value="TDT18019.1"/>
    <property type="molecule type" value="Genomic_DNA"/>
</dbReference>
<dbReference type="Gene3D" id="1.10.3720.10">
    <property type="entry name" value="MetI-like"/>
    <property type="match status" value="1"/>
</dbReference>
<dbReference type="GO" id="GO:0005886">
    <property type="term" value="C:plasma membrane"/>
    <property type="evidence" value="ECO:0007669"/>
    <property type="project" value="UniProtKB-SubCell"/>
</dbReference>
<evidence type="ECO:0000256" key="6">
    <source>
        <dbReference type="ARBA" id="ARBA00023136"/>
    </source>
</evidence>
<dbReference type="OrthoDB" id="9804439at2"/>
<name>A0A4R7I4W4_9ACTN</name>
<accession>A0A4R7I4W4</accession>
<dbReference type="Proteomes" id="UP000294558">
    <property type="component" value="Unassembled WGS sequence"/>
</dbReference>
<feature type="domain" description="ABC transmembrane type-1" evidence="8">
    <location>
        <begin position="96"/>
        <end position="328"/>
    </location>
</feature>